<reference evidence="8" key="1">
    <citation type="submission" date="2017-01" db="EMBL/GenBank/DDBJ databases">
        <title>Comparative genomics of anhydrobiosis in the tardigrade Hypsibius dujardini.</title>
        <authorList>
            <person name="Yoshida Y."/>
            <person name="Koutsovoulos G."/>
            <person name="Laetsch D."/>
            <person name="Stevens L."/>
            <person name="Kumar S."/>
            <person name="Horikawa D."/>
            <person name="Ishino K."/>
            <person name="Komine S."/>
            <person name="Tomita M."/>
            <person name="Blaxter M."/>
            <person name="Arakawa K."/>
        </authorList>
    </citation>
    <scope>NUCLEOTIDE SEQUENCE [LARGE SCALE GENOMIC DNA]</scope>
    <source>
        <strain evidence="8">Z151</strain>
    </source>
</reference>
<evidence type="ECO:0000256" key="4">
    <source>
        <dbReference type="ARBA" id="ARBA00023136"/>
    </source>
</evidence>
<dbReference type="SUPFAM" id="SSF53822">
    <property type="entry name" value="Periplasmic binding protein-like I"/>
    <property type="match status" value="1"/>
</dbReference>
<dbReference type="Pfam" id="PF01094">
    <property type="entry name" value="ANF_receptor"/>
    <property type="match status" value="1"/>
</dbReference>
<evidence type="ECO:0000313" key="7">
    <source>
        <dbReference type="EMBL" id="OQV14317.1"/>
    </source>
</evidence>
<organism evidence="7 8">
    <name type="scientific">Hypsibius exemplaris</name>
    <name type="common">Freshwater tardigrade</name>
    <dbReference type="NCBI Taxonomy" id="2072580"/>
    <lineage>
        <taxon>Eukaryota</taxon>
        <taxon>Metazoa</taxon>
        <taxon>Ecdysozoa</taxon>
        <taxon>Tardigrada</taxon>
        <taxon>Eutardigrada</taxon>
        <taxon>Parachela</taxon>
        <taxon>Hypsibioidea</taxon>
        <taxon>Hypsibiidae</taxon>
        <taxon>Hypsibius</taxon>
    </lineage>
</organism>
<keyword evidence="4 5" id="KW-0472">Membrane</keyword>
<proteinExistence type="predicted"/>
<feature type="domain" description="Receptor ligand binding region" evidence="6">
    <location>
        <begin position="127"/>
        <end position="378"/>
    </location>
</feature>
<evidence type="ECO:0000256" key="2">
    <source>
        <dbReference type="ARBA" id="ARBA00022692"/>
    </source>
</evidence>
<dbReference type="Gene3D" id="3.40.50.2300">
    <property type="match status" value="2"/>
</dbReference>
<gene>
    <name evidence="7" type="ORF">BV898_11437</name>
</gene>
<name>A0A1W0WGK2_HYPEX</name>
<comment type="subcellular location">
    <subcellularLocation>
        <location evidence="1">Membrane</location>
    </subcellularLocation>
</comment>
<accession>A0A1W0WGK2</accession>
<dbReference type="InterPro" id="IPR001828">
    <property type="entry name" value="ANF_lig-bd_rcpt"/>
</dbReference>
<dbReference type="GO" id="GO:0016020">
    <property type="term" value="C:membrane"/>
    <property type="evidence" value="ECO:0007669"/>
    <property type="project" value="UniProtKB-SubCell"/>
</dbReference>
<sequence>MVPEGNTSNRDAIQTTGAAVDLGVEHLKLTYGEIFNFSHTYLMDPGRPEVALLLDDVLNFAAKFAYQNSGTDGLAFLSSCTIEQNKILSFTQAHRILLGCSVGSVPVSPTVSNDHCFGLSIFPGSVAMKFIYALLTTNGWFNIAGLADLHTINGESLSRGYRTRFQERFNGLDPSLKYIRYSDIIYNSSQGYPAVEKALQTLRETSRVVFLFGSGKSFLMILRTAERLGMINGEYVFFMLTFSRFGVSLDNWDDTWWKVTDATADLPIPVRGYVSRATIVISFRNPYSDGLDKPIRDLRSRIIATARRNYNMTYPRSEVPTLVYAAYEMYQVYGMLLNQTYALTGRIMNGLELAKLLRRQTFHLPTGIASFSRSGERSVDMLGEILNPRTGNYVTSFLYDAASERLSNTSDIAAIWPGGAWPPPNEPLCGYMGNSCPSASKTEGNLKIAVGTSVGIGLMLIAIGIAVLVMR</sequence>
<keyword evidence="3 5" id="KW-1133">Transmembrane helix</keyword>
<protein>
    <recommendedName>
        <fullName evidence="6">Receptor ligand binding region domain-containing protein</fullName>
    </recommendedName>
</protein>
<evidence type="ECO:0000256" key="5">
    <source>
        <dbReference type="SAM" id="Phobius"/>
    </source>
</evidence>
<dbReference type="Proteomes" id="UP000192578">
    <property type="component" value="Unassembled WGS sequence"/>
</dbReference>
<evidence type="ECO:0000313" key="8">
    <source>
        <dbReference type="Proteomes" id="UP000192578"/>
    </source>
</evidence>
<keyword evidence="8" id="KW-1185">Reference proteome</keyword>
<dbReference type="EMBL" id="MTYJ01000106">
    <property type="protein sequence ID" value="OQV14317.1"/>
    <property type="molecule type" value="Genomic_DNA"/>
</dbReference>
<dbReference type="AlphaFoldDB" id="A0A1W0WGK2"/>
<comment type="caution">
    <text evidence="7">The sequence shown here is derived from an EMBL/GenBank/DDBJ whole genome shotgun (WGS) entry which is preliminary data.</text>
</comment>
<feature type="transmembrane region" description="Helical" evidence="5">
    <location>
        <begin position="448"/>
        <end position="470"/>
    </location>
</feature>
<dbReference type="InterPro" id="IPR028082">
    <property type="entry name" value="Peripla_BP_I"/>
</dbReference>
<evidence type="ECO:0000256" key="1">
    <source>
        <dbReference type="ARBA" id="ARBA00004370"/>
    </source>
</evidence>
<keyword evidence="2 5" id="KW-0812">Transmembrane</keyword>
<evidence type="ECO:0000256" key="3">
    <source>
        <dbReference type="ARBA" id="ARBA00022989"/>
    </source>
</evidence>
<evidence type="ECO:0000259" key="6">
    <source>
        <dbReference type="Pfam" id="PF01094"/>
    </source>
</evidence>